<sequence>MAATYFVLLTSLGASRLATATATGTTLKLTHMGVGDGGGIVPVPEAGRTALVSEKRRAEISRLSVDPKNPQQIIVEQVIPEEIGGWWIREMGLYDESGALIAYANCAPTYKPMLVEGSGRSQTIRMILAVDSTGSVELKIDPSVVLATREYVDSAIVTAMNRLDYKQSVRAATTVNISLSGLQTVDGVVLATGDRVLVKSQSTGSQNGIYVAGGGAWARSADADENAEVTPALTVSVESGTTQADSVWQLITDAPIVIGTTGLVFQDITNGLARLASPAFTGVPSAPTALLGTNTQQLATTAFVQDALRARQQRFTSSGSFTVPNGVTTLYLSGCGGGSGGGGGGGFVASGSGGGGGGGAGQSAIKVPVNVSPGQVIAVTIGAGGSLGAGGAPGANGVAGSAGGVTSFGSLLTLAGGSPSSGGNAIYGNGGAGGIGGTYGGGYGGDGRGFGGDGGDGGSGPFGTGGGGGRAGANTGFIGVPGYGYGTGGAGGGAAYNSGSGAPGTAGLPGLLIVEW</sequence>
<protein>
    <submittedName>
        <fullName evidence="3">Phage tail protein</fullName>
    </submittedName>
</protein>
<proteinExistence type="predicted"/>
<dbReference type="InterPro" id="IPR022225">
    <property type="entry name" value="Phage_tail_fibre_N"/>
</dbReference>
<feature type="signal peptide" evidence="1">
    <location>
        <begin position="1"/>
        <end position="20"/>
    </location>
</feature>
<keyword evidence="4" id="KW-1185">Reference proteome</keyword>
<dbReference type="InterPro" id="IPR051934">
    <property type="entry name" value="Phage_Tail_Fiber_Structural"/>
</dbReference>
<organism evidence="3 4">
    <name type="scientific">Pseudomonas triclosanedens</name>
    <dbReference type="NCBI Taxonomy" id="2961893"/>
    <lineage>
        <taxon>Bacteria</taxon>
        <taxon>Pseudomonadati</taxon>
        <taxon>Pseudomonadota</taxon>
        <taxon>Gammaproteobacteria</taxon>
        <taxon>Pseudomonadales</taxon>
        <taxon>Pseudomonadaceae</taxon>
        <taxon>Pseudomonas</taxon>
    </lineage>
</organism>
<dbReference type="RefSeq" id="WP_268172974.1">
    <property type="nucleotide sequence ID" value="NZ_CP113432.1"/>
</dbReference>
<dbReference type="Pfam" id="PF12571">
    <property type="entry name" value="Phage_tail_fib"/>
    <property type="match status" value="1"/>
</dbReference>
<evidence type="ECO:0000313" key="4">
    <source>
        <dbReference type="Proteomes" id="UP001163624"/>
    </source>
</evidence>
<dbReference type="PANTHER" id="PTHR35191">
    <property type="entry name" value="PROPHAGE SIDE TAIL FIBER PROTEIN HOMOLOG STFQ-RELATED"/>
    <property type="match status" value="1"/>
</dbReference>
<dbReference type="Proteomes" id="UP001163624">
    <property type="component" value="Chromosome"/>
</dbReference>
<evidence type="ECO:0000259" key="2">
    <source>
        <dbReference type="Pfam" id="PF12571"/>
    </source>
</evidence>
<feature type="domain" description="Phage tail fibre protein N-terminal" evidence="2">
    <location>
        <begin position="1"/>
        <end position="149"/>
    </location>
</feature>
<name>A0ABY6ZZP7_9PSED</name>
<evidence type="ECO:0000256" key="1">
    <source>
        <dbReference type="SAM" id="SignalP"/>
    </source>
</evidence>
<dbReference type="PANTHER" id="PTHR35191:SF1">
    <property type="entry name" value="PROPHAGE SIDE TAIL FIBER PROTEIN HOMOLOG STFQ-RELATED"/>
    <property type="match status" value="1"/>
</dbReference>
<feature type="chain" id="PRO_5046368992" evidence="1">
    <location>
        <begin position="21"/>
        <end position="516"/>
    </location>
</feature>
<dbReference type="EMBL" id="CP113432">
    <property type="protein sequence ID" value="WAI50264.1"/>
    <property type="molecule type" value="Genomic_DNA"/>
</dbReference>
<accession>A0ABY6ZZP7</accession>
<keyword evidence="1" id="KW-0732">Signal</keyword>
<evidence type="ECO:0000313" key="3">
    <source>
        <dbReference type="EMBL" id="WAI50264.1"/>
    </source>
</evidence>
<reference evidence="3" key="1">
    <citation type="submission" date="2022-11" db="EMBL/GenBank/DDBJ databases">
        <title>Pseudomonas triclosanedens sp. nov., a triclosan degrader isolated from activated sludge.</title>
        <authorList>
            <person name="Yin Y."/>
            <person name="Lu Z."/>
        </authorList>
    </citation>
    <scope>NUCLEOTIDE SEQUENCE</scope>
    <source>
        <strain evidence="3">ZM23</strain>
    </source>
</reference>
<gene>
    <name evidence="3" type="ORF">OU419_03045</name>
</gene>